<dbReference type="KEGG" id="orm:HTY61_07820"/>
<dbReference type="EMBL" id="CP054836">
    <property type="protein sequence ID" value="QKV18367.1"/>
    <property type="molecule type" value="Genomic_DNA"/>
</dbReference>
<keyword evidence="1 3" id="KW-0378">Hydrolase</keyword>
<accession>A0A6N1VH93</accession>
<protein>
    <submittedName>
        <fullName evidence="3">Alpha/beta hydrolase</fullName>
    </submittedName>
</protein>
<evidence type="ECO:0000259" key="2">
    <source>
        <dbReference type="Pfam" id="PF07859"/>
    </source>
</evidence>
<dbReference type="InterPro" id="IPR029058">
    <property type="entry name" value="AB_hydrolase_fold"/>
</dbReference>
<dbReference type="Pfam" id="PF07859">
    <property type="entry name" value="Abhydrolase_3"/>
    <property type="match status" value="1"/>
</dbReference>
<dbReference type="PANTHER" id="PTHR48081">
    <property type="entry name" value="AB HYDROLASE SUPERFAMILY PROTEIN C4A8.06C"/>
    <property type="match status" value="1"/>
</dbReference>
<dbReference type="AlphaFoldDB" id="A0A6N1VH93"/>
<evidence type="ECO:0000313" key="3">
    <source>
        <dbReference type="EMBL" id="QKV18367.1"/>
    </source>
</evidence>
<dbReference type="InterPro" id="IPR013094">
    <property type="entry name" value="AB_hydrolase_3"/>
</dbReference>
<dbReference type="GO" id="GO:0016787">
    <property type="term" value="F:hydrolase activity"/>
    <property type="evidence" value="ECO:0007669"/>
    <property type="project" value="UniProtKB-KW"/>
</dbReference>
<proteinExistence type="predicted"/>
<keyword evidence="4" id="KW-1185">Reference proteome</keyword>
<dbReference type="Gene3D" id="3.40.50.1820">
    <property type="entry name" value="alpha/beta hydrolase"/>
    <property type="match status" value="1"/>
</dbReference>
<evidence type="ECO:0000313" key="4">
    <source>
        <dbReference type="Proteomes" id="UP000509367"/>
    </source>
</evidence>
<gene>
    <name evidence="3" type="ORF">HTY61_07820</name>
</gene>
<reference evidence="3 4" key="1">
    <citation type="submission" date="2020-06" db="EMBL/GenBank/DDBJ databases">
        <title>Oricola thermophila sp. nov. isolated from a tidal sediments.</title>
        <authorList>
            <person name="Kwon K.K."/>
            <person name="Yang S.-H."/>
            <person name="Park M.-J."/>
        </authorList>
    </citation>
    <scope>NUCLEOTIDE SEQUENCE [LARGE SCALE GENOMIC DNA]</scope>
    <source>
        <strain evidence="3 4">MEBiC13590</strain>
    </source>
</reference>
<dbReference type="PANTHER" id="PTHR48081:SF8">
    <property type="entry name" value="ALPHA_BETA HYDROLASE FOLD-3 DOMAIN-CONTAINING PROTEIN-RELATED"/>
    <property type="match status" value="1"/>
</dbReference>
<name>A0A6N1VH93_9HYPH</name>
<organism evidence="3 4">
    <name type="scientific">Oricola thermophila</name>
    <dbReference type="NCBI Taxonomy" id="2742145"/>
    <lineage>
        <taxon>Bacteria</taxon>
        <taxon>Pseudomonadati</taxon>
        <taxon>Pseudomonadota</taxon>
        <taxon>Alphaproteobacteria</taxon>
        <taxon>Hyphomicrobiales</taxon>
        <taxon>Ahrensiaceae</taxon>
        <taxon>Oricola</taxon>
    </lineage>
</organism>
<dbReference type="SUPFAM" id="SSF53474">
    <property type="entry name" value="alpha/beta-Hydrolases"/>
    <property type="match status" value="1"/>
</dbReference>
<dbReference type="InterPro" id="IPR050300">
    <property type="entry name" value="GDXG_lipolytic_enzyme"/>
</dbReference>
<feature type="domain" description="Alpha/beta hydrolase fold-3" evidence="2">
    <location>
        <begin position="98"/>
        <end position="302"/>
    </location>
</feature>
<evidence type="ECO:0000256" key="1">
    <source>
        <dbReference type="ARBA" id="ARBA00022801"/>
    </source>
</evidence>
<dbReference type="Proteomes" id="UP000509367">
    <property type="component" value="Chromosome"/>
</dbReference>
<sequence>MTFPGTPDWPDAAVFSEAAIAPEVRAFNAQILERLTRAPDIWKYPLPDVRKARAAGRGSFPPSPPDPYAEIHTVAGPDSEIALRVLYPRSRPARGAYLHFHGGGWVMGTPAENDKRLRRLAENTGLVTVSVDYRLAPEHPYPAAPDDCEAAALWLTSSMGHDMPRDFLAIGGESAGAHLATVTLLRLRDRHGMTPFQAANLVAGCYDLGGTPSVRNWGPDKLILSTRDMLKFVENYLQHGEDTRDPDISPLYANLSGLPSALFSCGTRDLLIDDTMFMAQRWRAAGNGIELGIHPGGCHVFQGFDTPQAEESLAQMDSFLNRAIEQTSR</sequence>
<dbReference type="RefSeq" id="WP_175276261.1">
    <property type="nucleotide sequence ID" value="NZ_CP054836.1"/>
</dbReference>